<accession>A0AAV7LZC9</accession>
<comment type="caution">
    <text evidence="2">The sequence shown here is derived from an EMBL/GenBank/DDBJ whole genome shotgun (WGS) entry which is preliminary data.</text>
</comment>
<reference evidence="2" key="1">
    <citation type="journal article" date="2022" name="bioRxiv">
        <title>Sequencing and chromosome-scale assembly of the giantPleurodeles waltlgenome.</title>
        <authorList>
            <person name="Brown T."/>
            <person name="Elewa A."/>
            <person name="Iarovenko S."/>
            <person name="Subramanian E."/>
            <person name="Araus A.J."/>
            <person name="Petzold A."/>
            <person name="Susuki M."/>
            <person name="Suzuki K.-i.T."/>
            <person name="Hayashi T."/>
            <person name="Toyoda A."/>
            <person name="Oliveira C."/>
            <person name="Osipova E."/>
            <person name="Leigh N.D."/>
            <person name="Simon A."/>
            <person name="Yun M.H."/>
        </authorList>
    </citation>
    <scope>NUCLEOTIDE SEQUENCE</scope>
    <source>
        <strain evidence="2">20211129_DDA</strain>
        <tissue evidence="2">Liver</tissue>
    </source>
</reference>
<dbReference type="Proteomes" id="UP001066276">
    <property type="component" value="Chromosome 10"/>
</dbReference>
<proteinExistence type="predicted"/>
<evidence type="ECO:0008006" key="4">
    <source>
        <dbReference type="Google" id="ProtNLM"/>
    </source>
</evidence>
<evidence type="ECO:0000313" key="2">
    <source>
        <dbReference type="EMBL" id="KAJ1096308.1"/>
    </source>
</evidence>
<protein>
    <recommendedName>
        <fullName evidence="4">Secreted protein</fullName>
    </recommendedName>
</protein>
<gene>
    <name evidence="2" type="ORF">NDU88_001451</name>
</gene>
<dbReference type="EMBL" id="JANPWB010000014">
    <property type="protein sequence ID" value="KAJ1096308.1"/>
    <property type="molecule type" value="Genomic_DNA"/>
</dbReference>
<sequence length="153" mass="16719">MFLPSVPPRRLLRLPLAVFAALGPFSRERALFWFSARPPPGHAGPDAARSPRFMECAARGPQGLPGRATGSPRCFQDLRLPRFSSPLAEGLKQMPPVSLAPPLTSSWVAARAWLSSQAPPSGPSHRSLGPLLRGQRRHRARSPRSSFLLPYRG</sequence>
<evidence type="ECO:0000313" key="3">
    <source>
        <dbReference type="Proteomes" id="UP001066276"/>
    </source>
</evidence>
<evidence type="ECO:0000256" key="1">
    <source>
        <dbReference type="SAM" id="MobiDB-lite"/>
    </source>
</evidence>
<organism evidence="2 3">
    <name type="scientific">Pleurodeles waltl</name>
    <name type="common">Iberian ribbed newt</name>
    <dbReference type="NCBI Taxonomy" id="8319"/>
    <lineage>
        <taxon>Eukaryota</taxon>
        <taxon>Metazoa</taxon>
        <taxon>Chordata</taxon>
        <taxon>Craniata</taxon>
        <taxon>Vertebrata</taxon>
        <taxon>Euteleostomi</taxon>
        <taxon>Amphibia</taxon>
        <taxon>Batrachia</taxon>
        <taxon>Caudata</taxon>
        <taxon>Salamandroidea</taxon>
        <taxon>Salamandridae</taxon>
        <taxon>Pleurodelinae</taxon>
        <taxon>Pleurodeles</taxon>
    </lineage>
</organism>
<name>A0AAV7LZC9_PLEWA</name>
<dbReference type="AlphaFoldDB" id="A0AAV7LZC9"/>
<keyword evidence="3" id="KW-1185">Reference proteome</keyword>
<feature type="region of interest" description="Disordered" evidence="1">
    <location>
        <begin position="116"/>
        <end position="153"/>
    </location>
</feature>